<organism evidence="1">
    <name type="scientific">marine sediment metagenome</name>
    <dbReference type="NCBI Taxonomy" id="412755"/>
    <lineage>
        <taxon>unclassified sequences</taxon>
        <taxon>metagenomes</taxon>
        <taxon>ecological metagenomes</taxon>
    </lineage>
</organism>
<sequence>MPIDKILNLSLNSLGQQFPSPLAQYLGQRILDSIGWLPELNYATLFPWRIFLFLGKIGEPINS</sequence>
<dbReference type="EMBL" id="BARS01058842">
    <property type="protein sequence ID" value="GAG41996.1"/>
    <property type="molecule type" value="Genomic_DNA"/>
</dbReference>
<evidence type="ECO:0000313" key="1">
    <source>
        <dbReference type="EMBL" id="GAG41996.1"/>
    </source>
</evidence>
<gene>
    <name evidence="1" type="ORF">S01H1_85586</name>
</gene>
<reference evidence="1" key="1">
    <citation type="journal article" date="2014" name="Front. Microbiol.">
        <title>High frequency of phylogenetically diverse reductive dehalogenase-homologous genes in deep subseafloor sedimentary metagenomes.</title>
        <authorList>
            <person name="Kawai M."/>
            <person name="Futagami T."/>
            <person name="Toyoda A."/>
            <person name="Takaki Y."/>
            <person name="Nishi S."/>
            <person name="Hori S."/>
            <person name="Arai W."/>
            <person name="Tsubouchi T."/>
            <person name="Morono Y."/>
            <person name="Uchiyama I."/>
            <person name="Ito T."/>
            <person name="Fujiyama A."/>
            <person name="Inagaki F."/>
            <person name="Takami H."/>
        </authorList>
    </citation>
    <scope>NUCLEOTIDE SEQUENCE</scope>
    <source>
        <strain evidence="1">Expedition CK06-06</strain>
    </source>
</reference>
<feature type="non-terminal residue" evidence="1">
    <location>
        <position position="63"/>
    </location>
</feature>
<protein>
    <submittedName>
        <fullName evidence="1">Uncharacterized protein</fullName>
    </submittedName>
</protein>
<accession>X0Z014</accession>
<name>X0Z014_9ZZZZ</name>
<dbReference type="AlphaFoldDB" id="X0Z014"/>
<proteinExistence type="predicted"/>
<comment type="caution">
    <text evidence="1">The sequence shown here is derived from an EMBL/GenBank/DDBJ whole genome shotgun (WGS) entry which is preliminary data.</text>
</comment>